<accession>A0ABN8N0M4</accession>
<keyword evidence="2" id="KW-1185">Reference proteome</keyword>
<sequence>MSTSKDRKQRAGLKFMSGVSLPKLLPYDKLINYIKTIDFNENIKDMAPEFCSDMDDSDVVNGAYRELNEFLLKLAEMYIQVDKALGSESFLNQFGMDKYHFRLAIGADGAPFGKDDEATAWLVSCLNVGSHITSESENFLLAGANCSESHLCMQRYAKKLVHDMNIIANNDYQINGLNVKFSFELLPSDMKWLASMGGELSNSAYYFSSFGNVCEETKATQLQGSTYAESTKRKKVLDFIKDQKSRQEFEPVIGKIIDFGYAEPLHNGNNGWQFWHSFVLEIALSKSQVPQNCNELSKLPLDCAFICYINCVKGLGLSVLQRKKETKTLCQNFMSLINVISSDRDLPETKLKTATLAYCGLQLRDAVSLFSRQYIPSKISSDGFCYCGFSKEERGNAANFVPLLFTGLLPRVQHQEY</sequence>
<evidence type="ECO:0000313" key="2">
    <source>
        <dbReference type="Proteomes" id="UP001159405"/>
    </source>
</evidence>
<reference evidence="1 2" key="1">
    <citation type="submission" date="2022-05" db="EMBL/GenBank/DDBJ databases">
        <authorList>
            <consortium name="Genoscope - CEA"/>
            <person name="William W."/>
        </authorList>
    </citation>
    <scope>NUCLEOTIDE SEQUENCE [LARGE SCALE GENOMIC DNA]</scope>
</reference>
<evidence type="ECO:0000313" key="1">
    <source>
        <dbReference type="EMBL" id="CAH3040526.1"/>
    </source>
</evidence>
<gene>
    <name evidence="1" type="ORF">PLOB_00045731</name>
</gene>
<name>A0ABN8N0M4_9CNID</name>
<proteinExistence type="predicted"/>
<dbReference type="EMBL" id="CALNXK010000008">
    <property type="protein sequence ID" value="CAH3040526.1"/>
    <property type="molecule type" value="Genomic_DNA"/>
</dbReference>
<organism evidence="1 2">
    <name type="scientific">Porites lobata</name>
    <dbReference type="NCBI Taxonomy" id="104759"/>
    <lineage>
        <taxon>Eukaryota</taxon>
        <taxon>Metazoa</taxon>
        <taxon>Cnidaria</taxon>
        <taxon>Anthozoa</taxon>
        <taxon>Hexacorallia</taxon>
        <taxon>Scleractinia</taxon>
        <taxon>Fungiina</taxon>
        <taxon>Poritidae</taxon>
        <taxon>Porites</taxon>
    </lineage>
</organism>
<protein>
    <submittedName>
        <fullName evidence="1">Uncharacterized protein</fullName>
    </submittedName>
</protein>
<dbReference type="Proteomes" id="UP001159405">
    <property type="component" value="Unassembled WGS sequence"/>
</dbReference>
<comment type="caution">
    <text evidence="1">The sequence shown here is derived from an EMBL/GenBank/DDBJ whole genome shotgun (WGS) entry which is preliminary data.</text>
</comment>